<dbReference type="HOGENOM" id="CLU_000960_28_2_11"/>
<dbReference type="Gene3D" id="1.20.1250.20">
    <property type="entry name" value="MFS general substrate transporter like domains"/>
    <property type="match status" value="1"/>
</dbReference>
<dbReference type="PROSITE" id="PS51257">
    <property type="entry name" value="PROKAR_LIPOPROTEIN"/>
    <property type="match status" value="1"/>
</dbReference>
<dbReference type="KEGG" id="sct:SCAT_4582"/>
<dbReference type="GO" id="GO:0022857">
    <property type="term" value="F:transmembrane transporter activity"/>
    <property type="evidence" value="ECO:0007669"/>
    <property type="project" value="InterPro"/>
</dbReference>
<dbReference type="InterPro" id="IPR011701">
    <property type="entry name" value="MFS"/>
</dbReference>
<reference evidence="10" key="1">
    <citation type="submission" date="2011-12" db="EMBL/GenBank/DDBJ databases">
        <title>Complete genome sequence of Streptomyces cattleya strain DSM 46488.</title>
        <authorList>
            <person name="Ou H.-Y."/>
            <person name="Li P."/>
            <person name="Zhao C."/>
            <person name="O'Hagan D."/>
            <person name="Deng Z."/>
        </authorList>
    </citation>
    <scope>NUCLEOTIDE SEQUENCE [LARGE SCALE GENOMIC DNA]</scope>
    <source>
        <strain evidence="10">ATCC 35852 / DSM 46488 / JCM 4925 / NBRC 14057 / NRRL 8057</strain>
    </source>
</reference>
<keyword evidence="2" id="KW-0813">Transport</keyword>
<sequence length="472" mass="47186">MHRDSAPPAPVRTPAGEPPDHHPVLTLLVACTGFFVITLDVNAVTVALPHIGRELGVGVTALQWVLDAYTLLFAALMLSAGTVSDRFGATRVYAVGLAGFTVMSAACALAPDAAFLIGARAAQGAAAALMLPASLSLIRRTRTDPAERARGFALWTAASGVAVAAGPVAGGVLTQALGWRSIFFLNVPVGVAALAALSRTPRIRPRPAPLDGAGQSAVVLALAALVFAVIEGGATGFGSPEVAVASAVAVAAGTAFLAVEARVRHPAVPPALFRERAVAVCTAAGLTMNLGFYGAVFVLSMFFQTQRHLSALVGGVMFLPMTGLIAVVNVVSGRVIARYGPRLPLAAGQLLAGAASLALPAVGPGTPVPLLSAALLPLGVGAGLAAPALTTTMLEAVPAERSGLASGVLNAARQTGGAVGVALFGAFIGGGRFLPGMRLSLLTGGVALLCTGTAVAVLLRGDGGRRRPAVTG</sequence>
<evidence type="ECO:0000256" key="7">
    <source>
        <dbReference type="SAM" id="Phobius"/>
    </source>
</evidence>
<feature type="transmembrane region" description="Helical" evidence="7">
    <location>
        <begin position="440"/>
        <end position="459"/>
    </location>
</feature>
<gene>
    <name evidence="9" type="ordered locus">SCATT_45720</name>
</gene>
<dbReference type="PROSITE" id="PS50850">
    <property type="entry name" value="MFS"/>
    <property type="match status" value="1"/>
</dbReference>
<comment type="subcellular location">
    <subcellularLocation>
        <location evidence="1">Cell membrane</location>
        <topology evidence="1">Multi-pass membrane protein</topology>
    </subcellularLocation>
</comment>
<evidence type="ECO:0000256" key="1">
    <source>
        <dbReference type="ARBA" id="ARBA00004651"/>
    </source>
</evidence>
<dbReference type="PANTHER" id="PTHR42718:SF9">
    <property type="entry name" value="MAJOR FACILITATOR SUPERFAMILY MULTIDRUG TRANSPORTER MFSC"/>
    <property type="match status" value="1"/>
</dbReference>
<keyword evidence="4 7" id="KW-1133">Transmembrane helix</keyword>
<dbReference type="eggNOG" id="COG0477">
    <property type="taxonomic scope" value="Bacteria"/>
</dbReference>
<feature type="transmembrane region" description="Helical" evidence="7">
    <location>
        <begin position="210"/>
        <end position="230"/>
    </location>
</feature>
<evidence type="ECO:0000256" key="4">
    <source>
        <dbReference type="ARBA" id="ARBA00022989"/>
    </source>
</evidence>
<dbReference type="STRING" id="1003195.SCATT_45720"/>
<dbReference type="SUPFAM" id="SSF103473">
    <property type="entry name" value="MFS general substrate transporter"/>
    <property type="match status" value="1"/>
</dbReference>
<feature type="transmembrane region" description="Helical" evidence="7">
    <location>
        <begin position="415"/>
        <end position="434"/>
    </location>
</feature>
<feature type="transmembrane region" description="Helical" evidence="7">
    <location>
        <begin position="179"/>
        <end position="198"/>
    </location>
</feature>
<evidence type="ECO:0000256" key="2">
    <source>
        <dbReference type="ARBA" id="ARBA00022448"/>
    </source>
</evidence>
<feature type="transmembrane region" description="Helical" evidence="7">
    <location>
        <begin position="151"/>
        <end position="173"/>
    </location>
</feature>
<protein>
    <submittedName>
        <fullName evidence="9">Major facilitator superfamily MFS_1</fullName>
    </submittedName>
</protein>
<dbReference type="InterPro" id="IPR020846">
    <property type="entry name" value="MFS_dom"/>
</dbReference>
<feature type="transmembrane region" description="Helical" evidence="7">
    <location>
        <begin position="117"/>
        <end position="139"/>
    </location>
</feature>
<dbReference type="Gene3D" id="1.20.1720.10">
    <property type="entry name" value="Multidrug resistance protein D"/>
    <property type="match status" value="1"/>
</dbReference>
<feature type="transmembrane region" description="Helical" evidence="7">
    <location>
        <begin position="374"/>
        <end position="394"/>
    </location>
</feature>
<accession>F8JVN3</accession>
<feature type="transmembrane region" description="Helical" evidence="7">
    <location>
        <begin position="24"/>
        <end position="49"/>
    </location>
</feature>
<name>F8JVN3_STREN</name>
<dbReference type="EMBL" id="CP003219">
    <property type="protein sequence ID" value="AEW96943.1"/>
    <property type="molecule type" value="Genomic_DNA"/>
</dbReference>
<evidence type="ECO:0000259" key="8">
    <source>
        <dbReference type="PROSITE" id="PS50850"/>
    </source>
</evidence>
<keyword evidence="3 7" id="KW-0812">Transmembrane</keyword>
<feature type="transmembrane region" description="Helical" evidence="7">
    <location>
        <begin position="280"/>
        <end position="303"/>
    </location>
</feature>
<feature type="transmembrane region" description="Helical" evidence="7">
    <location>
        <begin position="242"/>
        <end position="259"/>
    </location>
</feature>
<feature type="transmembrane region" description="Helical" evidence="7">
    <location>
        <begin position="343"/>
        <end position="362"/>
    </location>
</feature>
<accession>G8X0M8</accession>
<proteinExistence type="predicted"/>
<keyword evidence="10" id="KW-1185">Reference proteome</keyword>
<dbReference type="RefSeq" id="WP_014145286.1">
    <property type="nucleotide sequence ID" value="NC_016111.1"/>
</dbReference>
<dbReference type="Pfam" id="PF07690">
    <property type="entry name" value="MFS_1"/>
    <property type="match status" value="1"/>
</dbReference>
<dbReference type="KEGG" id="scy:SCATT_45720"/>
<evidence type="ECO:0000313" key="10">
    <source>
        <dbReference type="Proteomes" id="UP000007842"/>
    </source>
</evidence>
<dbReference type="AlphaFoldDB" id="F8JVN3"/>
<dbReference type="OrthoDB" id="9781469at2"/>
<feature type="transmembrane region" description="Helical" evidence="7">
    <location>
        <begin position="92"/>
        <end position="111"/>
    </location>
</feature>
<evidence type="ECO:0000256" key="5">
    <source>
        <dbReference type="ARBA" id="ARBA00023136"/>
    </source>
</evidence>
<dbReference type="InterPro" id="IPR036259">
    <property type="entry name" value="MFS_trans_sf"/>
</dbReference>
<feature type="transmembrane region" description="Helical" evidence="7">
    <location>
        <begin position="309"/>
        <end position="331"/>
    </location>
</feature>
<keyword evidence="5 7" id="KW-0472">Membrane</keyword>
<dbReference type="Proteomes" id="UP000007842">
    <property type="component" value="Chromosome"/>
</dbReference>
<dbReference type="GO" id="GO:0005886">
    <property type="term" value="C:plasma membrane"/>
    <property type="evidence" value="ECO:0007669"/>
    <property type="project" value="UniProtKB-SubCell"/>
</dbReference>
<feature type="transmembrane region" description="Helical" evidence="7">
    <location>
        <begin position="61"/>
        <end position="80"/>
    </location>
</feature>
<organism evidence="9 10">
    <name type="scientific">Streptantibioticus cattleyicolor (strain ATCC 35852 / DSM 46488 / JCM 4925 / NBRC 14057 / NRRL 8057)</name>
    <name type="common">Streptomyces cattleya</name>
    <dbReference type="NCBI Taxonomy" id="1003195"/>
    <lineage>
        <taxon>Bacteria</taxon>
        <taxon>Bacillati</taxon>
        <taxon>Actinomycetota</taxon>
        <taxon>Actinomycetes</taxon>
        <taxon>Kitasatosporales</taxon>
        <taxon>Streptomycetaceae</taxon>
        <taxon>Streptantibioticus</taxon>
    </lineage>
</organism>
<evidence type="ECO:0000256" key="3">
    <source>
        <dbReference type="ARBA" id="ARBA00022692"/>
    </source>
</evidence>
<keyword evidence="6" id="KW-0046">Antibiotic resistance</keyword>
<dbReference type="PATRIC" id="fig|1003195.11.peg.6017"/>
<evidence type="ECO:0000256" key="6">
    <source>
        <dbReference type="ARBA" id="ARBA00023251"/>
    </source>
</evidence>
<dbReference type="CDD" id="cd17321">
    <property type="entry name" value="MFS_MMR_MDR_like"/>
    <property type="match status" value="1"/>
</dbReference>
<evidence type="ECO:0000313" key="9">
    <source>
        <dbReference type="EMBL" id="AEW96943.1"/>
    </source>
</evidence>
<dbReference type="PANTHER" id="PTHR42718">
    <property type="entry name" value="MAJOR FACILITATOR SUPERFAMILY MULTIDRUG TRANSPORTER MFSC"/>
    <property type="match status" value="1"/>
</dbReference>
<feature type="domain" description="Major facilitator superfamily (MFS) profile" evidence="8">
    <location>
        <begin position="26"/>
        <end position="462"/>
    </location>
</feature>
<dbReference type="GO" id="GO:0046677">
    <property type="term" value="P:response to antibiotic"/>
    <property type="evidence" value="ECO:0007669"/>
    <property type="project" value="UniProtKB-KW"/>
</dbReference>